<evidence type="ECO:0000256" key="1">
    <source>
        <dbReference type="SAM" id="MobiDB-lite"/>
    </source>
</evidence>
<accession>K0SI77</accession>
<protein>
    <submittedName>
        <fullName evidence="2">Uncharacterized protein</fullName>
    </submittedName>
</protein>
<dbReference type="EMBL" id="AGNL01015369">
    <property type="protein sequence ID" value="EJK65928.1"/>
    <property type="molecule type" value="Genomic_DNA"/>
</dbReference>
<name>K0SI77_THAOC</name>
<dbReference type="Proteomes" id="UP000266841">
    <property type="component" value="Unassembled WGS sequence"/>
</dbReference>
<evidence type="ECO:0000313" key="2">
    <source>
        <dbReference type="EMBL" id="EJK65928.1"/>
    </source>
</evidence>
<keyword evidence="3" id="KW-1185">Reference proteome</keyword>
<evidence type="ECO:0000313" key="3">
    <source>
        <dbReference type="Proteomes" id="UP000266841"/>
    </source>
</evidence>
<dbReference type="AlphaFoldDB" id="K0SI77"/>
<reference evidence="2 3" key="1">
    <citation type="journal article" date="2012" name="Genome Biol.">
        <title>Genome and low-iron response of an oceanic diatom adapted to chronic iron limitation.</title>
        <authorList>
            <person name="Lommer M."/>
            <person name="Specht M."/>
            <person name="Roy A.S."/>
            <person name="Kraemer L."/>
            <person name="Andreson R."/>
            <person name="Gutowska M.A."/>
            <person name="Wolf J."/>
            <person name="Bergner S.V."/>
            <person name="Schilhabel M.B."/>
            <person name="Klostermeier U.C."/>
            <person name="Beiko R.G."/>
            <person name="Rosenstiel P."/>
            <person name="Hippler M."/>
            <person name="Laroche J."/>
        </authorList>
    </citation>
    <scope>NUCLEOTIDE SEQUENCE [LARGE SCALE GENOMIC DNA]</scope>
    <source>
        <strain evidence="2 3">CCMP1005</strain>
    </source>
</reference>
<comment type="caution">
    <text evidence="2">The sequence shown here is derived from an EMBL/GenBank/DDBJ whole genome shotgun (WGS) entry which is preliminary data.</text>
</comment>
<sequence>MKRGYEMDFLLRDASGSILGSHCSSSAALGLRVPLQPRHGHSRSVVDAVRGQRQSSRLVSSVASPSPPHSASQDEPYLSQAEHMNSPWCLFTLIVPTKSLDTCSGRDLTWPR</sequence>
<feature type="region of interest" description="Disordered" evidence="1">
    <location>
        <begin position="40"/>
        <end position="78"/>
    </location>
</feature>
<proteinExistence type="predicted"/>
<feature type="compositionally biased region" description="Low complexity" evidence="1">
    <location>
        <begin position="49"/>
        <end position="73"/>
    </location>
</feature>
<organism evidence="2 3">
    <name type="scientific">Thalassiosira oceanica</name>
    <name type="common">Marine diatom</name>
    <dbReference type="NCBI Taxonomy" id="159749"/>
    <lineage>
        <taxon>Eukaryota</taxon>
        <taxon>Sar</taxon>
        <taxon>Stramenopiles</taxon>
        <taxon>Ochrophyta</taxon>
        <taxon>Bacillariophyta</taxon>
        <taxon>Coscinodiscophyceae</taxon>
        <taxon>Thalassiosirophycidae</taxon>
        <taxon>Thalassiosirales</taxon>
        <taxon>Thalassiosiraceae</taxon>
        <taxon>Thalassiosira</taxon>
    </lineage>
</organism>
<gene>
    <name evidence="2" type="ORF">THAOC_13172</name>
</gene>